<dbReference type="KEGG" id="amob:HG15A2_20930"/>
<dbReference type="InterPro" id="IPR036278">
    <property type="entry name" value="Sialidase_sf"/>
</dbReference>
<dbReference type="InterPro" id="IPR036514">
    <property type="entry name" value="SGNH_hydro_sf"/>
</dbReference>
<dbReference type="GO" id="GO:0004308">
    <property type="term" value="F:exo-alpha-sialidase activity"/>
    <property type="evidence" value="ECO:0007669"/>
    <property type="project" value="UniProtKB-EC"/>
</dbReference>
<dbReference type="EC" id="3.2.1.18" evidence="4"/>
<keyword evidence="5" id="KW-1185">Reference proteome</keyword>
<evidence type="ECO:0000259" key="3">
    <source>
        <dbReference type="Pfam" id="PF14607"/>
    </source>
</evidence>
<gene>
    <name evidence="4" type="primary">nanB</name>
    <name evidence="4" type="ORF">HG15A2_20930</name>
</gene>
<dbReference type="CDD" id="cd01844">
    <property type="entry name" value="SGNH_hydrolase_like_6"/>
    <property type="match status" value="1"/>
</dbReference>
<sequence>MNTKRRPYSDTCNSLATYFPRIAQAIVCLVLFASHVYAAGEPVDPKLATPDSKDDTAWYDVHLLDIEGMGWSDTKSPFDRLPAKAEKKVRSKVWRLSQQSAGVCVRFVTDATELRARWTLTLDQLAPANMTATGASGLDLYVKTNSGDWHWLGIGAPKGKTTSVVLTRGIPKEKREYLLYFPLYNGVQSLELGIPKAAQLQKAPARRDDRQKPILFYGTSITQGRSASRPGMCHPAILGRQLGYPVLNLGFSGNGEMEPELAELLSELDPAVYVLDCLPNMNASELTERTEPFIHRLRKSHPATPILMVEDRTYGNSFLVEGRRVTNLTNRQAYREAYKRLKAEGVKRLFYVKGGQLLGNDGEATIDSSHPTDLGFMRQATVLRKEFAKILSHDFSNGAIQRVTIEQARKDVPRSDTASVVEIEPDHLLMAYHRFRDSEHGGSDFGDCTIWSQESRDGGKTWGEAREIVTSDKEDINVQAPALCRLTDGELLMLANHAHGRASTSMKLYRSSDDGKIWELDQSLWEKSKGQWLQGGNSQLLLLESGRLIFGIHGGTGTQGNQKNDAWCMISDDQGRTWHRSEGTIVLPMRGAMEASLAELVDGELVMSLRTQLGGPFITRSYDRGENWTAAQPSGLVGPESSTCLRRIPGTNTLVLFWNGSEYQQGHHHFGERTPLSAARSDDGGVHWEHIGDIETATDAEFTNLDCTFTQAGNAIVTYSAARPAWERKRPSLSLQCAVIPRDWFFTQATCAKPTPE</sequence>
<dbReference type="Pfam" id="PF14607">
    <property type="entry name" value="GxDLY"/>
    <property type="match status" value="1"/>
</dbReference>
<dbReference type="AlphaFoldDB" id="A0A517MVA5"/>
<dbReference type="CDD" id="cd15482">
    <property type="entry name" value="Sialidase_non-viral"/>
    <property type="match status" value="1"/>
</dbReference>
<dbReference type="Gene3D" id="3.40.50.1110">
    <property type="entry name" value="SGNH hydrolase"/>
    <property type="match status" value="1"/>
</dbReference>
<feature type="domain" description="SGNH hydrolase-type esterase N-terminal" evidence="3">
    <location>
        <begin position="57"/>
        <end position="199"/>
    </location>
</feature>
<keyword evidence="4" id="KW-0378">Hydrolase</keyword>
<dbReference type="RefSeq" id="WP_145060062.1">
    <property type="nucleotide sequence ID" value="NZ_CP036263.1"/>
</dbReference>
<dbReference type="Gene3D" id="2.60.120.260">
    <property type="entry name" value="Galactose-binding domain-like"/>
    <property type="match status" value="1"/>
</dbReference>
<dbReference type="Gene3D" id="2.120.10.10">
    <property type="match status" value="1"/>
</dbReference>
<evidence type="ECO:0000313" key="4">
    <source>
        <dbReference type="EMBL" id="QDS98808.1"/>
    </source>
</evidence>
<dbReference type="SUPFAM" id="SSF50939">
    <property type="entry name" value="Sialidases"/>
    <property type="match status" value="1"/>
</dbReference>
<name>A0A517MVA5_9BACT</name>
<feature type="domain" description="Sialidase" evidence="1">
    <location>
        <begin position="446"/>
        <end position="702"/>
    </location>
</feature>
<dbReference type="EMBL" id="CP036263">
    <property type="protein sequence ID" value="QDS98808.1"/>
    <property type="molecule type" value="Genomic_DNA"/>
</dbReference>
<dbReference type="Proteomes" id="UP000319852">
    <property type="component" value="Chromosome"/>
</dbReference>
<dbReference type="InterPro" id="IPR032740">
    <property type="entry name" value="GxDLY"/>
</dbReference>
<dbReference type="InterPro" id="IPR013830">
    <property type="entry name" value="SGNH_hydro"/>
</dbReference>
<keyword evidence="4" id="KW-0326">Glycosidase</keyword>
<dbReference type="InterPro" id="IPR011040">
    <property type="entry name" value="Sialidase"/>
</dbReference>
<feature type="domain" description="SGNH hydrolase-type esterase" evidence="2">
    <location>
        <begin position="211"/>
        <end position="385"/>
    </location>
</feature>
<reference evidence="4 5" key="1">
    <citation type="submission" date="2019-02" db="EMBL/GenBank/DDBJ databases">
        <title>Deep-cultivation of Planctomycetes and their phenomic and genomic characterization uncovers novel biology.</title>
        <authorList>
            <person name="Wiegand S."/>
            <person name="Jogler M."/>
            <person name="Boedeker C."/>
            <person name="Pinto D."/>
            <person name="Vollmers J."/>
            <person name="Rivas-Marin E."/>
            <person name="Kohn T."/>
            <person name="Peeters S.H."/>
            <person name="Heuer A."/>
            <person name="Rast P."/>
            <person name="Oberbeckmann S."/>
            <person name="Bunk B."/>
            <person name="Jeske O."/>
            <person name="Meyerdierks A."/>
            <person name="Storesund J.E."/>
            <person name="Kallscheuer N."/>
            <person name="Luecker S."/>
            <person name="Lage O.M."/>
            <person name="Pohl T."/>
            <person name="Merkel B.J."/>
            <person name="Hornburger P."/>
            <person name="Mueller R.-W."/>
            <person name="Bruemmer F."/>
            <person name="Labrenz M."/>
            <person name="Spormann A.M."/>
            <person name="Op den Camp H."/>
            <person name="Overmann J."/>
            <person name="Amann R."/>
            <person name="Jetten M.S.M."/>
            <person name="Mascher T."/>
            <person name="Medema M.H."/>
            <person name="Devos D.P."/>
            <person name="Kaster A.-K."/>
            <person name="Ovreas L."/>
            <person name="Rohde M."/>
            <person name="Galperin M.Y."/>
            <person name="Jogler C."/>
        </authorList>
    </citation>
    <scope>NUCLEOTIDE SEQUENCE [LARGE SCALE GENOMIC DNA]</scope>
    <source>
        <strain evidence="4 5">HG15A2</strain>
    </source>
</reference>
<evidence type="ECO:0000259" key="2">
    <source>
        <dbReference type="Pfam" id="PF14606"/>
    </source>
</evidence>
<dbReference type="GO" id="GO:0016788">
    <property type="term" value="F:hydrolase activity, acting on ester bonds"/>
    <property type="evidence" value="ECO:0007669"/>
    <property type="project" value="UniProtKB-ARBA"/>
</dbReference>
<protein>
    <submittedName>
        <fullName evidence="4">Sialidase B</fullName>
        <ecNumber evidence="4">3.2.1.18</ecNumber>
    </submittedName>
</protein>
<organism evidence="4 5">
    <name type="scientific">Adhaeretor mobilis</name>
    <dbReference type="NCBI Taxonomy" id="1930276"/>
    <lineage>
        <taxon>Bacteria</taxon>
        <taxon>Pseudomonadati</taxon>
        <taxon>Planctomycetota</taxon>
        <taxon>Planctomycetia</taxon>
        <taxon>Pirellulales</taxon>
        <taxon>Lacipirellulaceae</taxon>
        <taxon>Adhaeretor</taxon>
    </lineage>
</organism>
<evidence type="ECO:0000313" key="5">
    <source>
        <dbReference type="Proteomes" id="UP000319852"/>
    </source>
</evidence>
<accession>A0A517MVA5</accession>
<dbReference type="Pfam" id="PF14606">
    <property type="entry name" value="Lipase_GDSL_3"/>
    <property type="match status" value="1"/>
</dbReference>
<dbReference type="OrthoDB" id="5624617at2"/>
<proteinExistence type="predicted"/>
<dbReference type="PANTHER" id="PTHR43752:SF2">
    <property type="entry name" value="BNR_ASP-BOX REPEAT FAMILY PROTEIN"/>
    <property type="match status" value="1"/>
</dbReference>
<evidence type="ECO:0000259" key="1">
    <source>
        <dbReference type="Pfam" id="PF13088"/>
    </source>
</evidence>
<dbReference type="PANTHER" id="PTHR43752">
    <property type="entry name" value="BNR/ASP-BOX REPEAT FAMILY PROTEIN"/>
    <property type="match status" value="1"/>
</dbReference>
<dbReference type="SUPFAM" id="SSF52266">
    <property type="entry name" value="SGNH hydrolase"/>
    <property type="match status" value="1"/>
</dbReference>
<dbReference type="Pfam" id="PF13088">
    <property type="entry name" value="BNR_2"/>
    <property type="match status" value="1"/>
</dbReference>